<evidence type="ECO:0000313" key="2">
    <source>
        <dbReference type="EMBL" id="CRL26629.1"/>
    </source>
</evidence>
<dbReference type="EMBL" id="HG793152">
    <property type="protein sequence ID" value="CRL26629.1"/>
    <property type="molecule type" value="Genomic_DNA"/>
</dbReference>
<protein>
    <submittedName>
        <fullName evidence="2">Str. FM013</fullName>
    </submittedName>
</protein>
<keyword evidence="3" id="KW-1185">Reference proteome</keyword>
<dbReference type="AlphaFoldDB" id="A0A0G4PJU5"/>
<reference evidence="2 3" key="1">
    <citation type="journal article" date="2014" name="Nat. Commun.">
        <title>Multiple recent horizontal transfers of a large genomic region in cheese making fungi.</title>
        <authorList>
            <person name="Cheeseman K."/>
            <person name="Ropars J."/>
            <person name="Renault P."/>
            <person name="Dupont J."/>
            <person name="Gouzy J."/>
            <person name="Branca A."/>
            <person name="Abraham A.L."/>
            <person name="Ceppi M."/>
            <person name="Conseiller E."/>
            <person name="Debuchy R."/>
            <person name="Malagnac F."/>
            <person name="Goarin A."/>
            <person name="Silar P."/>
            <person name="Lacoste S."/>
            <person name="Sallet E."/>
            <person name="Bensimon A."/>
            <person name="Giraud T."/>
            <person name="Brygoo Y."/>
        </authorList>
    </citation>
    <scope>NUCLEOTIDE SEQUENCE [LARGE SCALE GENOMIC DNA]</scope>
    <source>
        <strain evidence="3">FM 013</strain>
    </source>
</reference>
<feature type="coiled-coil region" evidence="1">
    <location>
        <begin position="84"/>
        <end position="114"/>
    </location>
</feature>
<accession>A0A0G4PJU5</accession>
<evidence type="ECO:0000256" key="1">
    <source>
        <dbReference type="SAM" id="Coils"/>
    </source>
</evidence>
<proteinExistence type="predicted"/>
<organism evidence="2 3">
    <name type="scientific">Penicillium camemberti (strain FM 013)</name>
    <dbReference type="NCBI Taxonomy" id="1429867"/>
    <lineage>
        <taxon>Eukaryota</taxon>
        <taxon>Fungi</taxon>
        <taxon>Dikarya</taxon>
        <taxon>Ascomycota</taxon>
        <taxon>Pezizomycotina</taxon>
        <taxon>Eurotiomycetes</taxon>
        <taxon>Eurotiomycetidae</taxon>
        <taxon>Eurotiales</taxon>
        <taxon>Aspergillaceae</taxon>
        <taxon>Penicillium</taxon>
    </lineage>
</organism>
<dbReference type="Proteomes" id="UP000053732">
    <property type="component" value="Unassembled WGS sequence"/>
</dbReference>
<evidence type="ECO:0000313" key="3">
    <source>
        <dbReference type="Proteomes" id="UP000053732"/>
    </source>
</evidence>
<sequence>MFGEYRTLSAKPGYSYTYTDGWTLSANPVYSYTYTDGWVYHGRSRYSCESVIRIILAETSLRSTVQREDALNNKIRAAKKLADIDSNSSQLRQLKQLEKELEKLKKTRADQVRTLYEWECMLRVGSLRRGYISVKSNPAWYLREELVEDCISRGGCCSRDCGCCERRRLSAKNGKGIGHCTLECMCCIHDQGSEFTAEEKKDFNGRFGKMLRSNNPAFLLRITNAYFSKPLFWKIKTKHK</sequence>
<dbReference type="STRING" id="1429867.A0A0G4PJU5"/>
<gene>
    <name evidence="2" type="ORF">PCAMFM013_S019g000045</name>
</gene>
<keyword evidence="1" id="KW-0175">Coiled coil</keyword>
<name>A0A0G4PJU5_PENC3</name>